<sequence length="42" mass="4449">MVSQPVLSAVLSGCELQLVAMFGPQMILQNLAASRMETAVLT</sequence>
<gene>
    <name evidence="1" type="ORF">FOQG_19147</name>
</gene>
<accession>X0BB94</accession>
<organism evidence="1 2">
    <name type="scientific">Fusarium oxysporum f. sp. raphani 54005</name>
    <dbReference type="NCBI Taxonomy" id="1089458"/>
    <lineage>
        <taxon>Eukaryota</taxon>
        <taxon>Fungi</taxon>
        <taxon>Dikarya</taxon>
        <taxon>Ascomycota</taxon>
        <taxon>Pezizomycotina</taxon>
        <taxon>Sordariomycetes</taxon>
        <taxon>Hypocreomycetidae</taxon>
        <taxon>Hypocreales</taxon>
        <taxon>Nectriaceae</taxon>
        <taxon>Fusarium</taxon>
        <taxon>Fusarium oxysporum species complex</taxon>
    </lineage>
</organism>
<proteinExistence type="predicted"/>
<dbReference type="EMBL" id="JH658767">
    <property type="protein sequence ID" value="EXK76093.1"/>
    <property type="molecule type" value="Genomic_DNA"/>
</dbReference>
<dbReference type="HOGENOM" id="CLU_3260618_0_0_1"/>
<dbReference type="Proteomes" id="UP000030663">
    <property type="component" value="Unassembled WGS sequence"/>
</dbReference>
<protein>
    <submittedName>
        <fullName evidence="1">Uncharacterized protein</fullName>
    </submittedName>
</protein>
<evidence type="ECO:0000313" key="1">
    <source>
        <dbReference type="EMBL" id="EXK76093.1"/>
    </source>
</evidence>
<dbReference type="AlphaFoldDB" id="X0BB94"/>
<evidence type="ECO:0000313" key="2">
    <source>
        <dbReference type="Proteomes" id="UP000030663"/>
    </source>
</evidence>
<keyword evidence="2" id="KW-1185">Reference proteome</keyword>
<reference evidence="1 2" key="1">
    <citation type="submission" date="2011-11" db="EMBL/GenBank/DDBJ databases">
        <title>The Genome Sequence of Fusarium oxysporum PHW815.</title>
        <authorList>
            <consortium name="The Broad Institute Genome Sequencing Platform"/>
            <person name="Ma L.-J."/>
            <person name="Gale L.R."/>
            <person name="Schwartz D.C."/>
            <person name="Zhou S."/>
            <person name="Corby-Kistler H."/>
            <person name="Young S.K."/>
            <person name="Zeng Q."/>
            <person name="Gargeya S."/>
            <person name="Fitzgerald M."/>
            <person name="Haas B."/>
            <person name="Abouelleil A."/>
            <person name="Alvarado L."/>
            <person name="Arachchi H.M."/>
            <person name="Berlin A."/>
            <person name="Brown A."/>
            <person name="Chapman S.B."/>
            <person name="Chen Z."/>
            <person name="Dunbar C."/>
            <person name="Freedman E."/>
            <person name="Gearin G."/>
            <person name="Goldberg J."/>
            <person name="Griggs A."/>
            <person name="Gujja S."/>
            <person name="Heiman D."/>
            <person name="Howarth C."/>
            <person name="Larson L."/>
            <person name="Lui A."/>
            <person name="MacDonald P.J.P."/>
            <person name="Montmayeur A."/>
            <person name="Murphy C."/>
            <person name="Neiman D."/>
            <person name="Pearson M."/>
            <person name="Priest M."/>
            <person name="Roberts A."/>
            <person name="Saif S."/>
            <person name="Shea T."/>
            <person name="Shenoy N."/>
            <person name="Sisk P."/>
            <person name="Stolte C."/>
            <person name="Sykes S."/>
            <person name="Wortman J."/>
            <person name="Nusbaum C."/>
            <person name="Birren B."/>
        </authorList>
    </citation>
    <scope>NUCLEOTIDE SEQUENCE [LARGE SCALE GENOMIC DNA]</scope>
    <source>
        <strain evidence="1 2">54005</strain>
    </source>
</reference>
<name>X0BB94_FUSOX</name>